<evidence type="ECO:0008006" key="3">
    <source>
        <dbReference type="Google" id="ProtNLM"/>
    </source>
</evidence>
<dbReference type="RefSeq" id="WP_166536200.1">
    <property type="nucleotide sequence ID" value="NZ_JAABLM010000004.1"/>
</dbReference>
<dbReference type="Proteomes" id="UP000798602">
    <property type="component" value="Unassembled WGS sequence"/>
</dbReference>
<comment type="caution">
    <text evidence="1">The sequence shown here is derived from an EMBL/GenBank/DDBJ whole genome shotgun (WGS) entry which is preliminary data.</text>
</comment>
<dbReference type="InterPro" id="IPR036890">
    <property type="entry name" value="HATPase_C_sf"/>
</dbReference>
<dbReference type="PRINTS" id="PR00775">
    <property type="entry name" value="HEATSHOCK90"/>
</dbReference>
<dbReference type="EMBL" id="JAABLM010000004">
    <property type="protein sequence ID" value="NBL64371.1"/>
    <property type="molecule type" value="Genomic_DNA"/>
</dbReference>
<accession>A0ABW9Z695</accession>
<organism evidence="1 2">
    <name type="scientific">Flavobacterium ichthyis</name>
    <dbReference type="NCBI Taxonomy" id="2698827"/>
    <lineage>
        <taxon>Bacteria</taxon>
        <taxon>Pseudomonadati</taxon>
        <taxon>Bacteroidota</taxon>
        <taxon>Flavobacteriia</taxon>
        <taxon>Flavobacteriales</taxon>
        <taxon>Flavobacteriaceae</taxon>
        <taxon>Flavobacterium</taxon>
    </lineage>
</organism>
<dbReference type="InterPro" id="IPR020575">
    <property type="entry name" value="Hsp90_N"/>
</dbReference>
<dbReference type="Gene3D" id="3.30.565.10">
    <property type="entry name" value="Histidine kinase-like ATPase, C-terminal domain"/>
    <property type="match status" value="1"/>
</dbReference>
<reference evidence="2" key="1">
    <citation type="submission" date="2020-01" db="EMBL/GenBank/DDBJ databases">
        <title>Sphingomonas sp. strain CSW-10.</title>
        <authorList>
            <person name="Chen W.-M."/>
        </authorList>
    </citation>
    <scope>NUCLEOTIDE SEQUENCE [LARGE SCALE GENOMIC DNA]</scope>
    <source>
        <strain evidence="2">NST-5</strain>
    </source>
</reference>
<sequence length="197" mass="23046">MSKPNQTQINYLNFNFDVSSYRLLGRELITDRITALFEIVKNSYDANADRVEVEFTDVNPRSKKSKIIIKDDGLGMELNDLKNKWMVIGTSSKRRERTSPEPYNRKVVGKKGIGRFAVDLLGSKLTLKTKKKGEKQWIFLETDWSQYSDLEARQLTLPFEEDREYFTDIKNKYWFEDANENEQGTILEIESINDNLL</sequence>
<dbReference type="Pfam" id="PF13589">
    <property type="entry name" value="HATPase_c_3"/>
    <property type="match status" value="1"/>
</dbReference>
<dbReference type="SUPFAM" id="SSF55874">
    <property type="entry name" value="ATPase domain of HSP90 chaperone/DNA topoisomerase II/histidine kinase"/>
    <property type="match status" value="1"/>
</dbReference>
<gene>
    <name evidence="1" type="ORF">GV828_04035</name>
</gene>
<name>A0ABW9Z695_9FLAO</name>
<protein>
    <recommendedName>
        <fullName evidence="3">Histidine kinase</fullName>
    </recommendedName>
</protein>
<proteinExistence type="predicted"/>
<keyword evidence="2" id="KW-1185">Reference proteome</keyword>
<evidence type="ECO:0000313" key="2">
    <source>
        <dbReference type="Proteomes" id="UP000798602"/>
    </source>
</evidence>
<evidence type="ECO:0000313" key="1">
    <source>
        <dbReference type="EMBL" id="NBL64371.1"/>
    </source>
</evidence>